<protein>
    <submittedName>
        <fullName evidence="1">Uncharacterized protein</fullName>
    </submittedName>
</protein>
<reference evidence="1 2" key="1">
    <citation type="submission" date="2020-08" db="EMBL/GenBank/DDBJ databases">
        <title>Sequencing the genomes of 1000 actinobacteria strains.</title>
        <authorList>
            <person name="Klenk H.-P."/>
        </authorList>
    </citation>
    <scope>NUCLEOTIDE SEQUENCE [LARGE SCALE GENOMIC DNA]</scope>
    <source>
        <strain evidence="1 2">DSM 44936</strain>
    </source>
</reference>
<dbReference type="Proteomes" id="UP000555564">
    <property type="component" value="Unassembled WGS sequence"/>
</dbReference>
<comment type="caution">
    <text evidence="1">The sequence shown here is derived from an EMBL/GenBank/DDBJ whole genome shotgun (WGS) entry which is preliminary data.</text>
</comment>
<sequence>MPGIGESPATDPAYAAMYVEKLAEADVVIWAVHADSRSAAYDAERLRLLLAGVDDEERRHVMSKLTVVLTKADTLTPPPWIFDMRGRHGTFVPSAQLAGRLAAKAAYFERALLEPWDDLLTATTYNTGGFTPADDRLASDGHTVRYRGHFSQAVCDAYRAAHPEHAEVFQRLRDNHRVLPCSALFRFNLAPLLVTVVSKLGPTAIFRFQRLLDDVTALGGVPVADMRGFGNFMIWDGVRGVTAFDLGRHPFNPL</sequence>
<proteinExistence type="predicted"/>
<evidence type="ECO:0000313" key="2">
    <source>
        <dbReference type="Proteomes" id="UP000555564"/>
    </source>
</evidence>
<dbReference type="AlphaFoldDB" id="A0A7X0IGB8"/>
<accession>A0A7X0IGB8</accession>
<gene>
    <name evidence="1" type="ORF">BJ992_003500</name>
</gene>
<dbReference type="EMBL" id="JACHIU010000001">
    <property type="protein sequence ID" value="MBB6474069.1"/>
    <property type="molecule type" value="Genomic_DNA"/>
</dbReference>
<evidence type="ECO:0000313" key="1">
    <source>
        <dbReference type="EMBL" id="MBB6474069.1"/>
    </source>
</evidence>
<keyword evidence="2" id="KW-1185">Reference proteome</keyword>
<organism evidence="1 2">
    <name type="scientific">Sphaerisporangium rubeum</name>
    <dbReference type="NCBI Taxonomy" id="321317"/>
    <lineage>
        <taxon>Bacteria</taxon>
        <taxon>Bacillati</taxon>
        <taxon>Actinomycetota</taxon>
        <taxon>Actinomycetes</taxon>
        <taxon>Streptosporangiales</taxon>
        <taxon>Streptosporangiaceae</taxon>
        <taxon>Sphaerisporangium</taxon>
    </lineage>
</organism>
<name>A0A7X0IGB8_9ACTN</name>